<protein>
    <submittedName>
        <fullName evidence="1">Uncharacterized protein</fullName>
    </submittedName>
</protein>
<evidence type="ECO:0000313" key="1">
    <source>
        <dbReference type="EMBL" id="KAJ8303623.1"/>
    </source>
</evidence>
<sequence>MEEPLTAEQIKAHKDQQIVISSFFSLANDNKDIAKPMMEQLSDSQVTIAITDPTSESNTASEVVIIQSDGQRMSTENQILTLSEELSDVAETVIIQGVSRSFKTSEQYNRYMCGFKNT</sequence>
<keyword evidence="2" id="KW-1185">Reference proteome</keyword>
<proteinExistence type="predicted"/>
<name>A0ABQ9EE91_TEGGR</name>
<organism evidence="1 2">
    <name type="scientific">Tegillarca granosa</name>
    <name type="common">Malaysian cockle</name>
    <name type="synonym">Anadara granosa</name>
    <dbReference type="NCBI Taxonomy" id="220873"/>
    <lineage>
        <taxon>Eukaryota</taxon>
        <taxon>Metazoa</taxon>
        <taxon>Spiralia</taxon>
        <taxon>Lophotrochozoa</taxon>
        <taxon>Mollusca</taxon>
        <taxon>Bivalvia</taxon>
        <taxon>Autobranchia</taxon>
        <taxon>Pteriomorphia</taxon>
        <taxon>Arcoida</taxon>
        <taxon>Arcoidea</taxon>
        <taxon>Arcidae</taxon>
        <taxon>Tegillarca</taxon>
    </lineage>
</organism>
<accession>A0ABQ9EE91</accession>
<dbReference type="EMBL" id="JARBDR010000917">
    <property type="protein sequence ID" value="KAJ8303623.1"/>
    <property type="molecule type" value="Genomic_DNA"/>
</dbReference>
<gene>
    <name evidence="1" type="ORF">KUTeg_020019</name>
</gene>
<evidence type="ECO:0000313" key="2">
    <source>
        <dbReference type="Proteomes" id="UP001217089"/>
    </source>
</evidence>
<comment type="caution">
    <text evidence="1">The sequence shown here is derived from an EMBL/GenBank/DDBJ whole genome shotgun (WGS) entry which is preliminary data.</text>
</comment>
<dbReference type="Proteomes" id="UP001217089">
    <property type="component" value="Unassembled WGS sequence"/>
</dbReference>
<reference evidence="1 2" key="1">
    <citation type="submission" date="2022-12" db="EMBL/GenBank/DDBJ databases">
        <title>Chromosome-level genome of Tegillarca granosa.</title>
        <authorList>
            <person name="Kim J."/>
        </authorList>
    </citation>
    <scope>NUCLEOTIDE SEQUENCE [LARGE SCALE GENOMIC DNA]</scope>
    <source>
        <strain evidence="1">Teg-2019</strain>
        <tissue evidence="1">Adductor muscle</tissue>
    </source>
</reference>